<accession>A0A7Z0D9D1</accession>
<dbReference type="Pfam" id="PF01546">
    <property type="entry name" value="Peptidase_M20"/>
    <property type="match status" value="1"/>
</dbReference>
<dbReference type="Gene3D" id="3.40.630.10">
    <property type="entry name" value="Zn peptidases"/>
    <property type="match status" value="1"/>
</dbReference>
<protein>
    <submittedName>
        <fullName evidence="3">Amidohydrolase</fullName>
        <ecNumber evidence="3">3.5.1.-</ecNumber>
    </submittedName>
</protein>
<dbReference type="InterPro" id="IPR002933">
    <property type="entry name" value="Peptidase_M20"/>
</dbReference>
<name>A0A7Z0D9D1_9ACTN</name>
<evidence type="ECO:0000313" key="3">
    <source>
        <dbReference type="EMBL" id="NYI71083.1"/>
    </source>
</evidence>
<dbReference type="AlphaFoldDB" id="A0A7Z0D9D1"/>
<dbReference type="EMBL" id="JACBZS010000001">
    <property type="protein sequence ID" value="NYI71083.1"/>
    <property type="molecule type" value="Genomic_DNA"/>
</dbReference>
<dbReference type="FunFam" id="3.30.70.360:FF:000001">
    <property type="entry name" value="N-acetyldiaminopimelate deacetylase"/>
    <property type="match status" value="1"/>
</dbReference>
<dbReference type="Gene3D" id="3.30.70.360">
    <property type="match status" value="1"/>
</dbReference>
<organism evidence="3 4">
    <name type="scientific">Naumannella cuiyingiana</name>
    <dbReference type="NCBI Taxonomy" id="1347891"/>
    <lineage>
        <taxon>Bacteria</taxon>
        <taxon>Bacillati</taxon>
        <taxon>Actinomycetota</taxon>
        <taxon>Actinomycetes</taxon>
        <taxon>Propionibacteriales</taxon>
        <taxon>Propionibacteriaceae</taxon>
        <taxon>Naumannella</taxon>
    </lineage>
</organism>
<dbReference type="InterPro" id="IPR017439">
    <property type="entry name" value="Amidohydrolase"/>
</dbReference>
<dbReference type="NCBIfam" id="TIGR01891">
    <property type="entry name" value="amidohydrolases"/>
    <property type="match status" value="1"/>
</dbReference>
<evidence type="ECO:0000256" key="1">
    <source>
        <dbReference type="ARBA" id="ARBA00022801"/>
    </source>
</evidence>
<dbReference type="SUPFAM" id="SSF55031">
    <property type="entry name" value="Bacterial exopeptidase dimerisation domain"/>
    <property type="match status" value="1"/>
</dbReference>
<comment type="caution">
    <text evidence="3">The sequence shown here is derived from an EMBL/GenBank/DDBJ whole genome shotgun (WGS) entry which is preliminary data.</text>
</comment>
<dbReference type="GO" id="GO:0019877">
    <property type="term" value="P:diaminopimelate biosynthetic process"/>
    <property type="evidence" value="ECO:0007669"/>
    <property type="project" value="UniProtKB-ARBA"/>
</dbReference>
<dbReference type="GO" id="GO:0050118">
    <property type="term" value="F:N-acetyldiaminopimelate deacetylase activity"/>
    <property type="evidence" value="ECO:0007669"/>
    <property type="project" value="UniProtKB-ARBA"/>
</dbReference>
<keyword evidence="1 3" id="KW-0378">Hydrolase</keyword>
<proteinExistence type="predicted"/>
<dbReference type="PANTHER" id="PTHR11014">
    <property type="entry name" value="PEPTIDASE M20 FAMILY MEMBER"/>
    <property type="match status" value="1"/>
</dbReference>
<dbReference type="PANTHER" id="PTHR11014:SF63">
    <property type="entry name" value="METALLOPEPTIDASE, PUTATIVE (AFU_ORTHOLOGUE AFUA_6G09600)-RELATED"/>
    <property type="match status" value="1"/>
</dbReference>
<dbReference type="SUPFAM" id="SSF53187">
    <property type="entry name" value="Zn-dependent exopeptidases"/>
    <property type="match status" value="1"/>
</dbReference>
<dbReference type="EC" id="3.5.1.-" evidence="3"/>
<dbReference type="Pfam" id="PF07687">
    <property type="entry name" value="M20_dimer"/>
    <property type="match status" value="1"/>
</dbReference>
<evidence type="ECO:0000313" key="4">
    <source>
        <dbReference type="Proteomes" id="UP000527616"/>
    </source>
</evidence>
<reference evidence="3 4" key="1">
    <citation type="submission" date="2020-07" db="EMBL/GenBank/DDBJ databases">
        <title>Sequencing the genomes of 1000 actinobacteria strains.</title>
        <authorList>
            <person name="Klenk H.-P."/>
        </authorList>
    </citation>
    <scope>NUCLEOTIDE SEQUENCE [LARGE SCALE GENOMIC DNA]</scope>
    <source>
        <strain evidence="3 4">DSM 103164</strain>
    </source>
</reference>
<evidence type="ECO:0000259" key="2">
    <source>
        <dbReference type="Pfam" id="PF07687"/>
    </source>
</evidence>
<dbReference type="InterPro" id="IPR036264">
    <property type="entry name" value="Bact_exopeptidase_dim_dom"/>
</dbReference>
<dbReference type="InterPro" id="IPR011650">
    <property type="entry name" value="Peptidase_M20_dimer"/>
</dbReference>
<feature type="domain" description="Peptidase M20 dimerisation" evidence="2">
    <location>
        <begin position="191"/>
        <end position="289"/>
    </location>
</feature>
<dbReference type="Proteomes" id="UP000527616">
    <property type="component" value="Unassembled WGS sequence"/>
</dbReference>
<dbReference type="RefSeq" id="WP_179444952.1">
    <property type="nucleotide sequence ID" value="NZ_JACBZS010000001.1"/>
</dbReference>
<gene>
    <name evidence="3" type="ORF">GGQ54_001643</name>
</gene>
<keyword evidence="4" id="KW-1185">Reference proteome</keyword>
<sequence length="409" mass="42485">MTLGEDWRQRIREELPAAIELRHRVHADPRLSGDEADTTELVTEALLAPAGDDAGPGDPGVVTATTGRLLRIPTAGTPRGAPVVLRSELDALPIDERTGAPYAATNGAMHACGHDVHLAATVAVARAARTLPLPLPLQVLLQPREESLRSGARDVLDEGFGSDFGAIIGAHVQPRLPAGRYGVAPGAVNAGVGDFEVLIEGRGGHSAYPHTVADPVLALAAVITASQQISARRIDPTSGSVLMITMVEAGSAPNVVPETARAMGTYRFMSEEDRLQIEKALTEIVGASAAAHGTRGTVRYLDAEPTLINDPRLASGAAALLASAGRDVDRRWRSFGSDDFAYFGREVPSLMIFVGTGEAGGGLHDARFLPPDSVIIDVADALVAGYLAAVNNGAGPGDPPGRDLMGGPS</sequence>